<protein>
    <submittedName>
        <fullName evidence="1">Uncharacterized protein</fullName>
    </submittedName>
</protein>
<name>A0AAN6T2U8_9PEZI</name>
<reference evidence="1" key="1">
    <citation type="journal article" date="2023" name="Mol. Phylogenet. Evol.">
        <title>Genome-scale phylogeny and comparative genomics of the fungal order Sordariales.</title>
        <authorList>
            <person name="Hensen N."/>
            <person name="Bonometti L."/>
            <person name="Westerberg I."/>
            <person name="Brannstrom I.O."/>
            <person name="Guillou S."/>
            <person name="Cros-Aarteil S."/>
            <person name="Calhoun S."/>
            <person name="Haridas S."/>
            <person name="Kuo A."/>
            <person name="Mondo S."/>
            <person name="Pangilinan J."/>
            <person name="Riley R."/>
            <person name="LaButti K."/>
            <person name="Andreopoulos B."/>
            <person name="Lipzen A."/>
            <person name="Chen C."/>
            <person name="Yan M."/>
            <person name="Daum C."/>
            <person name="Ng V."/>
            <person name="Clum A."/>
            <person name="Steindorff A."/>
            <person name="Ohm R.A."/>
            <person name="Martin F."/>
            <person name="Silar P."/>
            <person name="Natvig D.O."/>
            <person name="Lalanne C."/>
            <person name="Gautier V."/>
            <person name="Ament-Velasquez S.L."/>
            <person name="Kruys A."/>
            <person name="Hutchinson M.I."/>
            <person name="Powell A.J."/>
            <person name="Barry K."/>
            <person name="Miller A.N."/>
            <person name="Grigoriev I.V."/>
            <person name="Debuchy R."/>
            <person name="Gladieux P."/>
            <person name="Hiltunen Thoren M."/>
            <person name="Johannesson H."/>
        </authorList>
    </citation>
    <scope>NUCLEOTIDE SEQUENCE</scope>
    <source>
        <strain evidence="1">CBS 757.83</strain>
    </source>
</reference>
<dbReference type="Proteomes" id="UP001305647">
    <property type="component" value="Unassembled WGS sequence"/>
</dbReference>
<gene>
    <name evidence="1" type="ORF">N658DRAFT_43935</name>
</gene>
<keyword evidence="2" id="KW-1185">Reference proteome</keyword>
<proteinExistence type="predicted"/>
<dbReference type="AlphaFoldDB" id="A0AAN6T2U8"/>
<organism evidence="1 2">
    <name type="scientific">Parathielavia hyrcaniae</name>
    <dbReference type="NCBI Taxonomy" id="113614"/>
    <lineage>
        <taxon>Eukaryota</taxon>
        <taxon>Fungi</taxon>
        <taxon>Dikarya</taxon>
        <taxon>Ascomycota</taxon>
        <taxon>Pezizomycotina</taxon>
        <taxon>Sordariomycetes</taxon>
        <taxon>Sordariomycetidae</taxon>
        <taxon>Sordariales</taxon>
        <taxon>Chaetomiaceae</taxon>
        <taxon>Parathielavia</taxon>
    </lineage>
</organism>
<evidence type="ECO:0000313" key="1">
    <source>
        <dbReference type="EMBL" id="KAK4102012.1"/>
    </source>
</evidence>
<reference evidence="1" key="2">
    <citation type="submission" date="2023-05" db="EMBL/GenBank/DDBJ databases">
        <authorList>
            <consortium name="Lawrence Berkeley National Laboratory"/>
            <person name="Steindorff A."/>
            <person name="Hensen N."/>
            <person name="Bonometti L."/>
            <person name="Westerberg I."/>
            <person name="Brannstrom I.O."/>
            <person name="Guillou S."/>
            <person name="Cros-Aarteil S."/>
            <person name="Calhoun S."/>
            <person name="Haridas S."/>
            <person name="Kuo A."/>
            <person name="Mondo S."/>
            <person name="Pangilinan J."/>
            <person name="Riley R."/>
            <person name="Labutti K."/>
            <person name="Andreopoulos B."/>
            <person name="Lipzen A."/>
            <person name="Chen C."/>
            <person name="Yanf M."/>
            <person name="Daum C."/>
            <person name="Ng V."/>
            <person name="Clum A."/>
            <person name="Ohm R."/>
            <person name="Martin F."/>
            <person name="Silar P."/>
            <person name="Natvig D."/>
            <person name="Lalanne C."/>
            <person name="Gautier V."/>
            <person name="Ament-Velasquez S.L."/>
            <person name="Kruys A."/>
            <person name="Hutchinson M.I."/>
            <person name="Powell A.J."/>
            <person name="Barry K."/>
            <person name="Miller A.N."/>
            <person name="Grigoriev I.V."/>
            <person name="Debuchy R."/>
            <person name="Gladieux P."/>
            <person name="Thoren M.H."/>
            <person name="Johannesson H."/>
        </authorList>
    </citation>
    <scope>NUCLEOTIDE SEQUENCE</scope>
    <source>
        <strain evidence="1">CBS 757.83</strain>
    </source>
</reference>
<evidence type="ECO:0000313" key="2">
    <source>
        <dbReference type="Proteomes" id="UP001305647"/>
    </source>
</evidence>
<comment type="caution">
    <text evidence="1">The sequence shown here is derived from an EMBL/GenBank/DDBJ whole genome shotgun (WGS) entry which is preliminary data.</text>
</comment>
<sequence length="64" mass="7495">MESLGTALIHRTFSYQMGPTSRRIRKRAQWHFGSSTRARWSTRQHISKNGSTLLWSLKHGARRI</sequence>
<dbReference type="EMBL" id="MU863633">
    <property type="protein sequence ID" value="KAK4102012.1"/>
    <property type="molecule type" value="Genomic_DNA"/>
</dbReference>
<accession>A0AAN6T2U8</accession>